<name>A0A6A4Z0D3_APHAT</name>
<feature type="non-terminal residue" evidence="1">
    <location>
        <position position="225"/>
    </location>
</feature>
<protein>
    <submittedName>
        <fullName evidence="1">Uncharacterized protein</fullName>
    </submittedName>
</protein>
<evidence type="ECO:0000313" key="2">
    <source>
        <dbReference type="Proteomes" id="UP000469452"/>
    </source>
</evidence>
<proteinExistence type="predicted"/>
<dbReference type="Proteomes" id="UP000469452">
    <property type="component" value="Unassembled WGS sequence"/>
</dbReference>
<dbReference type="EMBL" id="VJMI01021192">
    <property type="protein sequence ID" value="KAF0702309.1"/>
    <property type="molecule type" value="Genomic_DNA"/>
</dbReference>
<accession>A0A6A4Z0D3</accession>
<evidence type="ECO:0000313" key="1">
    <source>
        <dbReference type="EMBL" id="KAF0702309.1"/>
    </source>
</evidence>
<comment type="caution">
    <text evidence="1">The sequence shown here is derived from an EMBL/GenBank/DDBJ whole genome shotgun (WGS) entry which is preliminary data.</text>
</comment>
<reference evidence="1 2" key="1">
    <citation type="submission" date="2019-06" db="EMBL/GenBank/DDBJ databases">
        <title>Genomics analysis of Aphanomyces spp. identifies a new class of oomycete effector associated with host adaptation.</title>
        <authorList>
            <person name="Gaulin E."/>
        </authorList>
    </citation>
    <scope>NUCLEOTIDE SEQUENCE [LARGE SCALE GENOMIC DNA]</scope>
    <source>
        <strain evidence="1 2">E</strain>
    </source>
</reference>
<sequence length="225" mass="24642">MGGLWSHPVHYSKVPLVTEAYWPATLSASGVGDALSAFLSVACDFGGPSTLGMLSFIFVCVLVSELSLRQYAPGMYWLVFVGAKCHRRVRRRRVGRGPRFWGSNRWVDSGAKRASIMILTRTYTEYHCIPAPRGIHVAAKTALDSTEGTVLFGLVVPGLVWKCFKTELSRDVAFWMVLLVTRPFELFGHTLLTAPASVDSDDDSNLWAGSFSGSGDDVLLQSGYS</sequence>
<dbReference type="AlphaFoldDB" id="A0A6A4Z0D3"/>
<gene>
    <name evidence="1" type="ORF">AaE_016015</name>
</gene>
<organism evidence="1 2">
    <name type="scientific">Aphanomyces astaci</name>
    <name type="common">Crayfish plague agent</name>
    <dbReference type="NCBI Taxonomy" id="112090"/>
    <lineage>
        <taxon>Eukaryota</taxon>
        <taxon>Sar</taxon>
        <taxon>Stramenopiles</taxon>
        <taxon>Oomycota</taxon>
        <taxon>Saprolegniomycetes</taxon>
        <taxon>Saprolegniales</taxon>
        <taxon>Verrucalvaceae</taxon>
        <taxon>Aphanomyces</taxon>
    </lineage>
</organism>